<evidence type="ECO:0000259" key="1">
    <source>
        <dbReference type="PROSITE" id="PS50878"/>
    </source>
</evidence>
<keyword evidence="4" id="KW-1185">Reference proteome</keyword>
<dbReference type="InterPro" id="IPR005135">
    <property type="entry name" value="Endo/exonuclease/phosphatase"/>
</dbReference>
<dbReference type="PANTHER" id="PTHR47510:SF3">
    <property type="entry name" value="ENDO_EXONUCLEASE_PHOSPHATASE DOMAIN-CONTAINING PROTEIN"/>
    <property type="match status" value="1"/>
</dbReference>
<dbReference type="EMBL" id="CAXLJM020000004">
    <property type="protein sequence ID" value="CAL8069123.1"/>
    <property type="molecule type" value="Genomic_DNA"/>
</dbReference>
<dbReference type="InterPro" id="IPR036691">
    <property type="entry name" value="Endo/exonu/phosph_ase_sf"/>
</dbReference>
<dbReference type="PANTHER" id="PTHR47510">
    <property type="entry name" value="REVERSE TRANSCRIPTASE DOMAIN-CONTAINING PROTEIN"/>
    <property type="match status" value="1"/>
</dbReference>
<dbReference type="Proteomes" id="UP001642540">
    <property type="component" value="Unassembled WGS sequence"/>
</dbReference>
<dbReference type="Gene3D" id="3.60.10.10">
    <property type="entry name" value="Endonuclease/exonuclease/phosphatase"/>
    <property type="match status" value="1"/>
</dbReference>
<dbReference type="CDD" id="cd01650">
    <property type="entry name" value="RT_nLTR_like"/>
    <property type="match status" value="1"/>
</dbReference>
<dbReference type="SUPFAM" id="SSF56672">
    <property type="entry name" value="DNA/RNA polymerases"/>
    <property type="match status" value="1"/>
</dbReference>
<sequence>MDDTVYKWKLCAACGLIGTFLKPAGIVNGKRLYLHYDWKCVHCLGVQPDEDAQLSTLPFHSEESLPQEEPTEADNQQISHIKYFPKGWKLAHLNVNGLKSKLAEIHELLISDNRIMVLCLTETKLSQLRDDSNRYEVSGYNLIRFDRTNREGGGTAVFVNKSISYEIIEHEISVPSEVECHIFKLNYVGIKSIYLAVLYIPPHCVNEAVFTFLESLFQFLRSMNGEIVVLGDLNIDLLSRSQFSLKMKSLSKEFNLTQKILFPTRISLYNRPDDHYSISSSLLDHIYVSDPNLYSNAGGFEYAGSDHQLVFVIRKKTESIKVLQNVIAYRCYKNIDSDQFTKELDNINWSFLNCNNIDDSIKMFENVVLTYLNAHAPIKKRTVKSIRQPWFNNNLMSMCKNRDKLKHEFNSTRDSKLYILYKKLRNLVNSATCRSEKLHFRSKFEDCVDSVDVWNTMNELINFRQKSRRKICKLVDSSGNVLEDDSDICSQLASEFIIEKSVSDLNELDDVICKYSSVFHENNPDYNHFEISHDEVNRAITKVKKSKDLDSSIPRRIYRQFSESLLVPLALIFNLILNSCVVPKSFKTAVCTPLYKGRGRITSSLSYRAIYGLTYLTKLFEFIIYNRLLEMVDDVLIPNQHGFRAKRSCETAVSCFTQSIYDIIDKKNGKAMAVFVDFSKAFDTINHKILLEKLMNKFDNRVEPYMVNLLRNYFTDRKFNIDNGSFISKFFNIKAGTAAGSCLGPLIFSLFINDICEGLTLPFLLYADDLVFFVDATNYEEGLVKLNECYAKLKQWCLDNDLVINSAKTKAMFFHKSSDHRSRQTGVCKIELDNTEIEVVSSFKYLGVDIDSTLSFKEHFNRVEKKMNSALGRMYRFKRFFTENLIKTFISCYVVSIPDYCLSVWAIHTESQLELLQRKINRYLAAYFYPVLYKKCNISKQATLLKDKINIDNLLLRIDLLTIPERRKLSLVKIAGKCLLNKTFKNWLIPSPRTEEGCLPMFVVSRANSVQYKDSIKWNLINNWNAFLQKCKPPPETSVNGFVSLCQSELLKIRNSVFVT</sequence>
<comment type="caution">
    <text evidence="3">The sequence shown here is derived from an EMBL/GenBank/DDBJ whole genome shotgun (WGS) entry which is preliminary data.</text>
</comment>
<dbReference type="PROSITE" id="PS50878">
    <property type="entry name" value="RT_POL"/>
    <property type="match status" value="1"/>
</dbReference>
<accession>A0ABP1S555</accession>
<evidence type="ECO:0000313" key="2">
    <source>
        <dbReference type="EMBL" id="CAL8069123.1"/>
    </source>
</evidence>
<feature type="domain" description="Reverse transcriptase" evidence="1">
    <location>
        <begin position="575"/>
        <end position="850"/>
    </location>
</feature>
<gene>
    <name evidence="3" type="ORF">ODALV1_LOCUS29777</name>
    <name evidence="2" type="ORF">ODALV1_LOCUS606</name>
</gene>
<evidence type="ECO:0000313" key="3">
    <source>
        <dbReference type="EMBL" id="CAL8143649.1"/>
    </source>
</evidence>
<dbReference type="Pfam" id="PF00078">
    <property type="entry name" value="RVT_1"/>
    <property type="match status" value="1"/>
</dbReference>
<dbReference type="InterPro" id="IPR043502">
    <property type="entry name" value="DNA/RNA_pol_sf"/>
</dbReference>
<organism evidence="3 4">
    <name type="scientific">Orchesella dallaii</name>
    <dbReference type="NCBI Taxonomy" id="48710"/>
    <lineage>
        <taxon>Eukaryota</taxon>
        <taxon>Metazoa</taxon>
        <taxon>Ecdysozoa</taxon>
        <taxon>Arthropoda</taxon>
        <taxon>Hexapoda</taxon>
        <taxon>Collembola</taxon>
        <taxon>Entomobryomorpha</taxon>
        <taxon>Entomobryoidea</taxon>
        <taxon>Orchesellidae</taxon>
        <taxon>Orchesellinae</taxon>
        <taxon>Orchesella</taxon>
    </lineage>
</organism>
<reference evidence="3 4" key="1">
    <citation type="submission" date="2024-08" db="EMBL/GenBank/DDBJ databases">
        <authorList>
            <person name="Cucini C."/>
            <person name="Frati F."/>
        </authorList>
    </citation>
    <scope>NUCLEOTIDE SEQUENCE [LARGE SCALE GENOMIC DNA]</scope>
</reference>
<proteinExistence type="predicted"/>
<evidence type="ECO:0000313" key="4">
    <source>
        <dbReference type="Proteomes" id="UP001642540"/>
    </source>
</evidence>
<name>A0ABP1S555_9HEXA</name>
<dbReference type="SUPFAM" id="SSF56219">
    <property type="entry name" value="DNase I-like"/>
    <property type="match status" value="1"/>
</dbReference>
<dbReference type="InterPro" id="IPR000477">
    <property type="entry name" value="RT_dom"/>
</dbReference>
<dbReference type="Pfam" id="PF03372">
    <property type="entry name" value="Exo_endo_phos"/>
    <property type="match status" value="1"/>
</dbReference>
<dbReference type="EMBL" id="CAXLJM020000160">
    <property type="protein sequence ID" value="CAL8143649.1"/>
    <property type="molecule type" value="Genomic_DNA"/>
</dbReference>
<protein>
    <recommendedName>
        <fullName evidence="1">Reverse transcriptase domain-containing protein</fullName>
    </recommendedName>
</protein>